<organism evidence="3 4">
    <name type="scientific">Pallidibacillus thermolactis</name>
    <dbReference type="NCBI Taxonomy" id="251051"/>
    <lineage>
        <taxon>Bacteria</taxon>
        <taxon>Bacillati</taxon>
        <taxon>Bacillota</taxon>
        <taxon>Bacilli</taxon>
        <taxon>Bacillales</taxon>
        <taxon>Bacillaceae</taxon>
        <taxon>Pallidibacillus</taxon>
    </lineage>
</organism>
<dbReference type="RefSeq" id="WP_263061737.1">
    <property type="nucleotide sequence ID" value="NZ_JAOUSE010000026.1"/>
</dbReference>
<feature type="transmembrane region" description="Helical" evidence="1">
    <location>
        <begin position="96"/>
        <end position="117"/>
    </location>
</feature>
<feature type="transmembrane region" description="Helical" evidence="1">
    <location>
        <begin position="7"/>
        <end position="26"/>
    </location>
</feature>
<reference evidence="3 4" key="1">
    <citation type="submission" date="2022-10" db="EMBL/GenBank/DDBJ databases">
        <title>Description of Fervidibacillus gen. nov. in the family Fervidibacillaceae fam. nov. with two species, Fervidibacillus albus sp. nov., and Fervidibacillus halotolerans sp. nov., isolated from tidal flat sediments.</title>
        <authorList>
            <person name="Kwon K.K."/>
            <person name="Yang S.-H."/>
        </authorList>
    </citation>
    <scope>NUCLEOTIDE SEQUENCE [LARGE SCALE GENOMIC DNA]</scope>
    <source>
        <strain evidence="3 4">DSM 23332</strain>
    </source>
</reference>
<comment type="caution">
    <text evidence="3">The sequence shown here is derived from an EMBL/GenBank/DDBJ whole genome shotgun (WGS) entry which is preliminary data.</text>
</comment>
<evidence type="ECO:0000256" key="1">
    <source>
        <dbReference type="SAM" id="Phobius"/>
    </source>
</evidence>
<protein>
    <submittedName>
        <fullName evidence="3">VTT domain-containing protein</fullName>
    </submittedName>
</protein>
<evidence type="ECO:0000259" key="2">
    <source>
        <dbReference type="Pfam" id="PF09335"/>
    </source>
</evidence>
<evidence type="ECO:0000313" key="3">
    <source>
        <dbReference type="EMBL" id="MCU9594685.1"/>
    </source>
</evidence>
<evidence type="ECO:0000313" key="4">
    <source>
        <dbReference type="Proteomes" id="UP001208656"/>
    </source>
</evidence>
<keyword evidence="4" id="KW-1185">Reference proteome</keyword>
<keyword evidence="1" id="KW-0812">Transmembrane</keyword>
<accession>A0ABT2WG58</accession>
<feature type="transmembrane region" description="Helical" evidence="1">
    <location>
        <begin position="153"/>
        <end position="173"/>
    </location>
</feature>
<dbReference type="InterPro" id="IPR032816">
    <property type="entry name" value="VTT_dom"/>
</dbReference>
<sequence length="190" mass="22029">MGEKVEYVLSVVQMSGILAPIIFIIFHTLRQFFFIPVIVVCFAGGLLFGAVFGAIYSLIGLTLSSFVVYFLLRIFPSFHQKIQQFKMKWFGPYANLTTAQISVLKLVPFMYYQLLCFCLMERKKAFHEYAIASFYTNIPVVIFYTVFGQFFKHFSPTMGIVFIISLMVLIIAFREKFVVIKWKDFFKATS</sequence>
<name>A0ABT2WG58_9BACI</name>
<feature type="transmembrane region" description="Helical" evidence="1">
    <location>
        <begin position="58"/>
        <end position="76"/>
    </location>
</feature>
<feature type="domain" description="VTT" evidence="2">
    <location>
        <begin position="36"/>
        <end position="149"/>
    </location>
</feature>
<feature type="transmembrane region" description="Helical" evidence="1">
    <location>
        <begin position="129"/>
        <end position="147"/>
    </location>
</feature>
<keyword evidence="1" id="KW-0472">Membrane</keyword>
<gene>
    <name evidence="3" type="ORF">OEV82_09470</name>
</gene>
<keyword evidence="1" id="KW-1133">Transmembrane helix</keyword>
<dbReference type="Pfam" id="PF09335">
    <property type="entry name" value="VTT_dom"/>
    <property type="match status" value="1"/>
</dbReference>
<proteinExistence type="predicted"/>
<feature type="transmembrane region" description="Helical" evidence="1">
    <location>
        <begin position="32"/>
        <end position="51"/>
    </location>
</feature>
<dbReference type="EMBL" id="JAOUSE010000026">
    <property type="protein sequence ID" value="MCU9594685.1"/>
    <property type="molecule type" value="Genomic_DNA"/>
</dbReference>
<dbReference type="Proteomes" id="UP001208656">
    <property type="component" value="Unassembled WGS sequence"/>
</dbReference>